<proteinExistence type="predicted"/>
<dbReference type="AlphaFoldDB" id="A0A196S4S8"/>
<sequence length="632" mass="70995">MLGQFSYGSILSKQHPLYNRIDSFVRFVDSKANGEGLNSKLNSDDVIFAIWGLARLGYSSSRSTSSQLLSTLIHTTYGMLPNLSHEQLTVFLRALGKMMYRVDAPTVPTLVSALYSNRNDFTLNELITVIWGLTRTKLVTRKSWDPKTTDTTEQMIQLLFDQASTIVLKNPDSGTLLRGGHLVNLLYAFSYTKHPATQQLLTAMAQSVSQTLRSVTPLELNMLYRTYVESGVLDARIDRAMKRYVAMNSEEFNGSTALALLYEYSRAVARSKTPAEGSVVSQLFEVVNRSMEGYNRNDLVYVMCCYDAFDVHPTSSIASIIQTLRADCSSLQPVQWFYTLRCLAHCPEVVKSAEGAEFMRTLYDCVLQCKESSVQMTGVRCMLMRVMSMNLMDDSALIAFFQKDFAAHPRCYDARSICQLLWTSSVTSAIGMRDSPPAIFPSSFVVSLVKRFSAECSSKNRVSPMDLVYVIRSLSPYYKRDKSVVAPLALSLGVSSWCLHNETAVTPFLMSELLIGFARVGVTPTPLLEFFDHHFASRINTFSDEQLVKVLCCFSILKKDNSAIPSILDQLSIAVSTLSNHDALVFFWCITQVAPTRKELVVRVIDDIERRDLTEDQKKSFMRNRSVVEGNM</sequence>
<keyword evidence="2" id="KW-1185">Reference proteome</keyword>
<dbReference type="Proteomes" id="UP000078348">
    <property type="component" value="Unassembled WGS sequence"/>
</dbReference>
<reference evidence="1 2" key="1">
    <citation type="submission" date="2016-05" db="EMBL/GenBank/DDBJ databases">
        <title>Nuclear genome of Blastocystis sp. subtype 1 NandII.</title>
        <authorList>
            <person name="Gentekaki E."/>
            <person name="Curtis B."/>
            <person name="Stairs C."/>
            <person name="Eme L."/>
            <person name="Herman E."/>
            <person name="Klimes V."/>
            <person name="Arias M.C."/>
            <person name="Elias M."/>
            <person name="Hilliou F."/>
            <person name="Klute M."/>
            <person name="Malik S.-B."/>
            <person name="Pightling A."/>
            <person name="Rachubinski R."/>
            <person name="Salas D."/>
            <person name="Schlacht A."/>
            <person name="Suga H."/>
            <person name="Archibald J."/>
            <person name="Ball S.G."/>
            <person name="Clark G."/>
            <person name="Dacks J."/>
            <person name="Van Der Giezen M."/>
            <person name="Tsaousis A."/>
            <person name="Roger A."/>
        </authorList>
    </citation>
    <scope>NUCLEOTIDE SEQUENCE [LARGE SCALE GENOMIC DNA]</scope>
    <source>
        <strain evidence="2">ATCC 50177 / NandII</strain>
    </source>
</reference>
<dbReference type="EMBL" id="LXWW01000563">
    <property type="protein sequence ID" value="OAO12110.1"/>
    <property type="molecule type" value="Genomic_DNA"/>
</dbReference>
<evidence type="ECO:0000313" key="1">
    <source>
        <dbReference type="EMBL" id="OAO12110.1"/>
    </source>
</evidence>
<name>A0A196S4S8_BLAHN</name>
<protein>
    <submittedName>
        <fullName evidence="1">Uncharacterized protein</fullName>
    </submittedName>
</protein>
<gene>
    <name evidence="1" type="ORF">AV274_6245</name>
</gene>
<organism evidence="1 2">
    <name type="scientific">Blastocystis sp. subtype 1 (strain ATCC 50177 / NandII)</name>
    <dbReference type="NCBI Taxonomy" id="478820"/>
    <lineage>
        <taxon>Eukaryota</taxon>
        <taxon>Sar</taxon>
        <taxon>Stramenopiles</taxon>
        <taxon>Bigyra</taxon>
        <taxon>Opalozoa</taxon>
        <taxon>Opalinata</taxon>
        <taxon>Blastocystidae</taxon>
        <taxon>Blastocystis</taxon>
    </lineage>
</organism>
<accession>A0A196S4S8</accession>
<evidence type="ECO:0000313" key="2">
    <source>
        <dbReference type="Proteomes" id="UP000078348"/>
    </source>
</evidence>
<comment type="caution">
    <text evidence="1">The sequence shown here is derived from an EMBL/GenBank/DDBJ whole genome shotgun (WGS) entry which is preliminary data.</text>
</comment>